<keyword evidence="3" id="KW-1185">Reference proteome</keyword>
<dbReference type="EMBL" id="JBBNAG010000003">
    <property type="protein sequence ID" value="KAK9149068.1"/>
    <property type="molecule type" value="Genomic_DNA"/>
</dbReference>
<organism evidence="2 3">
    <name type="scientific">Stephania cephalantha</name>
    <dbReference type="NCBI Taxonomy" id="152367"/>
    <lineage>
        <taxon>Eukaryota</taxon>
        <taxon>Viridiplantae</taxon>
        <taxon>Streptophyta</taxon>
        <taxon>Embryophyta</taxon>
        <taxon>Tracheophyta</taxon>
        <taxon>Spermatophyta</taxon>
        <taxon>Magnoliopsida</taxon>
        <taxon>Ranunculales</taxon>
        <taxon>Menispermaceae</taxon>
        <taxon>Menispermoideae</taxon>
        <taxon>Cissampelideae</taxon>
        <taxon>Stephania</taxon>
    </lineage>
</organism>
<proteinExistence type="predicted"/>
<dbReference type="AlphaFoldDB" id="A0AAP0KAK4"/>
<feature type="domain" description="Reverse transcriptase zinc-binding" evidence="1">
    <location>
        <begin position="14"/>
        <end position="100"/>
    </location>
</feature>
<evidence type="ECO:0000313" key="2">
    <source>
        <dbReference type="EMBL" id="KAK9149068.1"/>
    </source>
</evidence>
<name>A0AAP0KAK4_9MAGN</name>
<gene>
    <name evidence="2" type="ORF">Scep_007825</name>
</gene>
<evidence type="ECO:0000259" key="1">
    <source>
        <dbReference type="Pfam" id="PF13966"/>
    </source>
</evidence>
<dbReference type="Proteomes" id="UP001419268">
    <property type="component" value="Unassembled WGS sequence"/>
</dbReference>
<reference evidence="2 3" key="1">
    <citation type="submission" date="2024-01" db="EMBL/GenBank/DDBJ databases">
        <title>Genome assemblies of Stephania.</title>
        <authorList>
            <person name="Yang L."/>
        </authorList>
    </citation>
    <scope>NUCLEOTIDE SEQUENCE [LARGE SCALE GENOMIC DNA]</scope>
    <source>
        <strain evidence="2">JXDWG</strain>
        <tissue evidence="2">Leaf</tissue>
    </source>
</reference>
<protein>
    <recommendedName>
        <fullName evidence="1">Reverse transcriptase zinc-binding domain-containing protein</fullName>
    </recommendedName>
</protein>
<dbReference type="Pfam" id="PF13966">
    <property type="entry name" value="zf-RVT"/>
    <property type="match status" value="1"/>
</dbReference>
<evidence type="ECO:0000313" key="3">
    <source>
        <dbReference type="Proteomes" id="UP001419268"/>
    </source>
</evidence>
<sequence>MGERFSSGLIGGEFTVALAYKASHKDSWRPNICRWDLAWKWEGPERIRMFIWLVFQGALLANVERKRRHLTEFDTCEVCGEHVETIEHTLRQCPISTSIWIKIVGIQLWRQRWEKLPFEAWFMRNLLKSEQVQGIKWVHIVWDHLLDAMEDSEPVGVGR</sequence>
<comment type="caution">
    <text evidence="2">The sequence shown here is derived from an EMBL/GenBank/DDBJ whole genome shotgun (WGS) entry which is preliminary data.</text>
</comment>
<accession>A0AAP0KAK4</accession>
<dbReference type="InterPro" id="IPR026960">
    <property type="entry name" value="RVT-Znf"/>
</dbReference>